<protein>
    <submittedName>
        <fullName evidence="7">Hypothetical conserved protein</fullName>
    </submittedName>
</protein>
<comment type="subcellular location">
    <subcellularLocation>
        <location evidence="1">Cell membrane</location>
        <topology evidence="1">Multi-pass membrane protein</topology>
    </subcellularLocation>
</comment>
<evidence type="ECO:0000313" key="7">
    <source>
        <dbReference type="EMBL" id="BAL54162.1"/>
    </source>
</evidence>
<feature type="transmembrane region" description="Helical" evidence="6">
    <location>
        <begin position="12"/>
        <end position="31"/>
    </location>
</feature>
<feature type="transmembrane region" description="Helical" evidence="6">
    <location>
        <begin position="133"/>
        <end position="153"/>
    </location>
</feature>
<dbReference type="EMBL" id="AP011679">
    <property type="protein sequence ID" value="BAL54162.1"/>
    <property type="molecule type" value="Genomic_DNA"/>
</dbReference>
<evidence type="ECO:0000256" key="4">
    <source>
        <dbReference type="ARBA" id="ARBA00022989"/>
    </source>
</evidence>
<evidence type="ECO:0000256" key="6">
    <source>
        <dbReference type="SAM" id="Phobius"/>
    </source>
</evidence>
<reference evidence="7" key="2">
    <citation type="journal article" date="2012" name="PLoS ONE">
        <title>A Deeply Branching Thermophilic Bacterium with an Ancient Acetyl-CoA Pathway Dominates a Subsurface Ecosystem.</title>
        <authorList>
            <person name="Takami H."/>
            <person name="Noguchi H."/>
            <person name="Takaki Y."/>
            <person name="Uchiyama I."/>
            <person name="Toyoda A."/>
            <person name="Nishi S."/>
            <person name="Chee G.-J."/>
            <person name="Arai W."/>
            <person name="Nunoura T."/>
            <person name="Itoh T."/>
            <person name="Hattori M."/>
            <person name="Takai K."/>
        </authorList>
    </citation>
    <scope>NUCLEOTIDE SEQUENCE</scope>
</reference>
<feature type="transmembrane region" description="Helical" evidence="6">
    <location>
        <begin position="87"/>
        <end position="112"/>
    </location>
</feature>
<keyword evidence="3 6" id="KW-0812">Transmembrane</keyword>
<sequence>MAQGATPSRERRGLLIVGKGALSLLLLWVLFRRADLGEMIRTLVGIRLGFFLLALALYIGGQLLSALRWKVLTVPLGLSIPYGRLATLYFLGMFFNFFLPTVIGGDALKAYYLARETRDSVRALASVFMDRNTGLCALLLIALMAAIAGRVAFSDRALAGPLAGAFLLYLSVNLLLFIEAPYRALVRVFTALRLPSGAALANRAHAALRAYRSSPASVGKALVLSLVFHLLLIGLNYANARALGLTLDLLPFCVFIPIVSLLSMLPITMYGLGVREYAFVALFSTLGLAREASLLLALLWFMVTLLASLPGAVLYVLLRHRPSVRGPVPRAG</sequence>
<feature type="transmembrane region" description="Helical" evidence="6">
    <location>
        <begin position="250"/>
        <end position="272"/>
    </location>
</feature>
<evidence type="ECO:0000256" key="3">
    <source>
        <dbReference type="ARBA" id="ARBA00022692"/>
    </source>
</evidence>
<dbReference type="PANTHER" id="PTHR40277">
    <property type="entry name" value="BLL5419 PROTEIN"/>
    <property type="match status" value="1"/>
</dbReference>
<dbReference type="Pfam" id="PF03706">
    <property type="entry name" value="LPG_synthase_TM"/>
    <property type="match status" value="1"/>
</dbReference>
<feature type="transmembrane region" description="Helical" evidence="6">
    <location>
        <begin position="184"/>
        <end position="201"/>
    </location>
</feature>
<keyword evidence="2" id="KW-1003">Cell membrane</keyword>
<dbReference type="GO" id="GO:0005886">
    <property type="term" value="C:plasma membrane"/>
    <property type="evidence" value="ECO:0007669"/>
    <property type="project" value="UniProtKB-SubCell"/>
</dbReference>
<evidence type="ECO:0000256" key="2">
    <source>
        <dbReference type="ARBA" id="ARBA00022475"/>
    </source>
</evidence>
<organism evidence="7">
    <name type="scientific">uncultured Acidobacteriota bacterium</name>
    <dbReference type="NCBI Taxonomy" id="171953"/>
    <lineage>
        <taxon>Bacteria</taxon>
        <taxon>Pseudomonadati</taxon>
        <taxon>Acidobacteriota</taxon>
        <taxon>environmental samples</taxon>
    </lineage>
</organism>
<proteinExistence type="predicted"/>
<reference evidence="7" key="1">
    <citation type="journal article" date="2005" name="Environ. Microbiol.">
        <title>Genetic and functional properties of uncultivated thermophilic crenarchaeotes from a subsurface gold mine as revealed by analysis of genome fragments.</title>
        <authorList>
            <person name="Nunoura T."/>
            <person name="Hirayama H."/>
            <person name="Takami H."/>
            <person name="Oida H."/>
            <person name="Nishi S."/>
            <person name="Shimamura S."/>
            <person name="Suzuki Y."/>
            <person name="Inagaki F."/>
            <person name="Takai K."/>
            <person name="Nealson K.H."/>
            <person name="Horikoshi K."/>
        </authorList>
    </citation>
    <scope>NUCLEOTIDE SEQUENCE</scope>
</reference>
<evidence type="ECO:0000256" key="5">
    <source>
        <dbReference type="ARBA" id="ARBA00023136"/>
    </source>
</evidence>
<dbReference type="PANTHER" id="PTHR40277:SF1">
    <property type="entry name" value="BLL5419 PROTEIN"/>
    <property type="match status" value="1"/>
</dbReference>
<dbReference type="NCBIfam" id="TIGR00374">
    <property type="entry name" value="flippase-like domain"/>
    <property type="match status" value="1"/>
</dbReference>
<gene>
    <name evidence="7" type="ORF">HGMM_F13B08C20</name>
</gene>
<dbReference type="InterPro" id="IPR022791">
    <property type="entry name" value="L-PG_synthase/AglD"/>
</dbReference>
<feature type="transmembrane region" description="Helical" evidence="6">
    <location>
        <begin position="221"/>
        <end position="238"/>
    </location>
</feature>
<dbReference type="AlphaFoldDB" id="H5SDC6"/>
<feature type="transmembrane region" description="Helical" evidence="6">
    <location>
        <begin position="159"/>
        <end position="177"/>
    </location>
</feature>
<name>H5SDC6_9BACT</name>
<feature type="transmembrane region" description="Helical" evidence="6">
    <location>
        <begin position="43"/>
        <end position="67"/>
    </location>
</feature>
<keyword evidence="5 6" id="KW-0472">Membrane</keyword>
<feature type="transmembrane region" description="Helical" evidence="6">
    <location>
        <begin position="292"/>
        <end position="318"/>
    </location>
</feature>
<evidence type="ECO:0000256" key="1">
    <source>
        <dbReference type="ARBA" id="ARBA00004651"/>
    </source>
</evidence>
<keyword evidence="4 6" id="KW-1133">Transmembrane helix</keyword>
<accession>H5SDC6</accession>